<name>A0A0B2JY35_9FIRM</name>
<evidence type="ECO:0000256" key="4">
    <source>
        <dbReference type="ARBA" id="ARBA00022695"/>
    </source>
</evidence>
<gene>
    <name evidence="10" type="ORF">NZ47_09560</name>
</gene>
<dbReference type="Proteomes" id="UP000030993">
    <property type="component" value="Unassembled WGS sequence"/>
</dbReference>
<evidence type="ECO:0000256" key="3">
    <source>
        <dbReference type="ARBA" id="ARBA00022679"/>
    </source>
</evidence>
<dbReference type="Gene3D" id="3.30.70.370">
    <property type="match status" value="2"/>
</dbReference>
<evidence type="ECO:0000259" key="9">
    <source>
        <dbReference type="SMART" id="SM00482"/>
    </source>
</evidence>
<evidence type="ECO:0000256" key="8">
    <source>
        <dbReference type="ARBA" id="ARBA00049244"/>
    </source>
</evidence>
<feature type="domain" description="DNA-directed DNA polymerase family A palm" evidence="9">
    <location>
        <begin position="370"/>
        <end position="618"/>
    </location>
</feature>
<dbReference type="InterPro" id="IPR002298">
    <property type="entry name" value="DNA_polymerase_A"/>
</dbReference>
<dbReference type="PANTHER" id="PTHR10133">
    <property type="entry name" value="DNA POLYMERASE I"/>
    <property type="match status" value="1"/>
</dbReference>
<evidence type="ECO:0000256" key="5">
    <source>
        <dbReference type="ARBA" id="ARBA00022705"/>
    </source>
</evidence>
<keyword evidence="3" id="KW-0808">Transferase</keyword>
<sequence length="654" mass="73903">MRTLYIDIETYSDKDIKCGVHKYVGSNNFEILLFAYAFDNEEPTVIDLTKYKTLPWVVVDALESPDVLKTAFNANFELTCLAKAFPNIKLDDSQWECDSILSLYHSYPPGLGVVAQCLGLEEDKQKDIRGKTLIKYFCVPCKPTKKNGGRTRNLPEHDPEGWEVFKEYNAQDVVAERAIREALLWLKPTEAEHELWLVDRAINSRGIAIDKALVKNAIKLNEEYSEELTERAQKLTALDNPNSIAQLKEWFKMNGHPVSSLTKDVVDEMLQDENIHPVLKEVLNIRQKLGKTSVKKYEAMKSSICKDGKVRDLFQFYGASRTGRWAGRNIQLQNLTKNYLDDLDTARDTVKSGDLAWTEMLYGNVTDLLSQLVRTSFIPSLGNKFIVADFSAIEARVIAWLANEKWRMDAFANGEDIYCASASQMFGVPVVKHGINGELRQRGKVAELALGYGGGVQAMKAMGGDKLDMTDEELQEIVNKWRAASPKIPALWRAIEFAAMRTIKYGGTHYVIREHNIFFDKHDNDLILHLPNGRCLVYLNAGIGENRFGNESIEYDGLVQTTHKMGRLETYGGKLTENLVQAVARDCLGAAMVRLEKAGYKIVGHVHDEVICDVPDNGQYTLSEAVRIMSENTDWNQGLLLNADGFESYYYMKD</sequence>
<dbReference type="AlphaFoldDB" id="A0A0B2JY35"/>
<dbReference type="Pfam" id="PF00476">
    <property type="entry name" value="DNA_pol_A"/>
    <property type="match status" value="1"/>
</dbReference>
<keyword evidence="7" id="KW-0238">DNA-binding</keyword>
<comment type="caution">
    <text evidence="10">The sequence shown here is derived from an EMBL/GenBank/DDBJ whole genome shotgun (WGS) entry which is preliminary data.</text>
</comment>
<reference evidence="10 11" key="1">
    <citation type="journal article" date="2013" name="PLoS ONE">
        <title>Identification and characterization of three novel lipases belonging to families II and V from Anaerovibrio lipolyticus 5ST.</title>
        <authorList>
            <person name="Prive F."/>
            <person name="Kaderbhai N.N."/>
            <person name="Girdwood S."/>
            <person name="Worgan H.J."/>
            <person name="Pinloche E."/>
            <person name="Scollan N.D."/>
            <person name="Huws S.A."/>
            <person name="Newbold C.J."/>
        </authorList>
    </citation>
    <scope>NUCLEOTIDE SEQUENCE [LARGE SCALE GENOMIC DNA]</scope>
    <source>
        <strain evidence="10 11">5S</strain>
    </source>
</reference>
<organism evidence="10 11">
    <name type="scientific">Anaerovibrio lipolyticus</name>
    <dbReference type="NCBI Taxonomy" id="82374"/>
    <lineage>
        <taxon>Bacteria</taxon>
        <taxon>Bacillati</taxon>
        <taxon>Bacillota</taxon>
        <taxon>Negativicutes</taxon>
        <taxon>Selenomonadales</taxon>
        <taxon>Selenomonadaceae</taxon>
        <taxon>Anaerovibrio</taxon>
    </lineage>
</organism>
<dbReference type="PROSITE" id="PS00447">
    <property type="entry name" value="DNA_POLYMERASE_A"/>
    <property type="match status" value="1"/>
</dbReference>
<dbReference type="GO" id="GO:0006261">
    <property type="term" value="P:DNA-templated DNA replication"/>
    <property type="evidence" value="ECO:0007669"/>
    <property type="project" value="InterPro"/>
</dbReference>
<dbReference type="RefSeq" id="WP_039209774.1">
    <property type="nucleotide sequence ID" value="NZ_JSCE01000183.1"/>
</dbReference>
<keyword evidence="11" id="KW-1185">Reference proteome</keyword>
<evidence type="ECO:0000256" key="7">
    <source>
        <dbReference type="ARBA" id="ARBA00023125"/>
    </source>
</evidence>
<dbReference type="InterPro" id="IPR012337">
    <property type="entry name" value="RNaseH-like_sf"/>
</dbReference>
<dbReference type="STRING" id="82374.NZ47_09560"/>
<protein>
    <recommendedName>
        <fullName evidence="2">DNA-directed DNA polymerase</fullName>
        <ecNumber evidence="2">2.7.7.7</ecNumber>
    </recommendedName>
</protein>
<dbReference type="EC" id="2.7.7.7" evidence="2"/>
<dbReference type="SMART" id="SM00482">
    <property type="entry name" value="POLAc"/>
    <property type="match status" value="1"/>
</dbReference>
<dbReference type="GO" id="GO:0003887">
    <property type="term" value="F:DNA-directed DNA polymerase activity"/>
    <property type="evidence" value="ECO:0007669"/>
    <property type="project" value="UniProtKB-KW"/>
</dbReference>
<dbReference type="CDD" id="cd08642">
    <property type="entry name" value="DNA_pol_A_pol_I_A"/>
    <property type="match status" value="1"/>
</dbReference>
<dbReference type="SUPFAM" id="SSF56672">
    <property type="entry name" value="DNA/RNA polymerases"/>
    <property type="match status" value="1"/>
</dbReference>
<evidence type="ECO:0000256" key="6">
    <source>
        <dbReference type="ARBA" id="ARBA00022932"/>
    </source>
</evidence>
<dbReference type="Gene3D" id="1.10.150.20">
    <property type="entry name" value="5' to 3' exonuclease, C-terminal subdomain"/>
    <property type="match status" value="1"/>
</dbReference>
<comment type="similarity">
    <text evidence="1">Belongs to the DNA polymerase type-A family.</text>
</comment>
<evidence type="ECO:0000256" key="2">
    <source>
        <dbReference type="ARBA" id="ARBA00012417"/>
    </source>
</evidence>
<comment type="catalytic activity">
    <reaction evidence="8">
        <text>DNA(n) + a 2'-deoxyribonucleoside 5'-triphosphate = DNA(n+1) + diphosphate</text>
        <dbReference type="Rhea" id="RHEA:22508"/>
        <dbReference type="Rhea" id="RHEA-COMP:17339"/>
        <dbReference type="Rhea" id="RHEA-COMP:17340"/>
        <dbReference type="ChEBI" id="CHEBI:33019"/>
        <dbReference type="ChEBI" id="CHEBI:61560"/>
        <dbReference type="ChEBI" id="CHEBI:173112"/>
        <dbReference type="EC" id="2.7.7.7"/>
    </reaction>
</comment>
<keyword evidence="6" id="KW-0239">DNA-directed DNA polymerase</keyword>
<dbReference type="GO" id="GO:0003677">
    <property type="term" value="F:DNA binding"/>
    <property type="evidence" value="ECO:0007669"/>
    <property type="project" value="UniProtKB-KW"/>
</dbReference>
<evidence type="ECO:0000256" key="1">
    <source>
        <dbReference type="ARBA" id="ARBA00007705"/>
    </source>
</evidence>
<dbReference type="InterPro" id="IPR043502">
    <property type="entry name" value="DNA/RNA_pol_sf"/>
</dbReference>
<accession>A0A0B2JY35</accession>
<evidence type="ECO:0000313" key="11">
    <source>
        <dbReference type="Proteomes" id="UP000030993"/>
    </source>
</evidence>
<proteinExistence type="inferred from homology"/>
<evidence type="ECO:0000313" key="10">
    <source>
        <dbReference type="EMBL" id="KHM51618.1"/>
    </source>
</evidence>
<dbReference type="InterPro" id="IPR019760">
    <property type="entry name" value="DNA-dir_DNA_pol_A_CS"/>
</dbReference>
<dbReference type="SUPFAM" id="SSF53098">
    <property type="entry name" value="Ribonuclease H-like"/>
    <property type="match status" value="1"/>
</dbReference>
<dbReference type="InterPro" id="IPR001098">
    <property type="entry name" value="DNA-dir_DNA_pol_A_palm_dom"/>
</dbReference>
<keyword evidence="4" id="KW-0548">Nucleotidyltransferase</keyword>
<dbReference type="PANTHER" id="PTHR10133:SF27">
    <property type="entry name" value="DNA POLYMERASE NU"/>
    <property type="match status" value="1"/>
</dbReference>
<dbReference type="EMBL" id="JSCE01000183">
    <property type="protein sequence ID" value="KHM51618.1"/>
    <property type="molecule type" value="Genomic_DNA"/>
</dbReference>
<dbReference type="GO" id="GO:0006302">
    <property type="term" value="P:double-strand break repair"/>
    <property type="evidence" value="ECO:0007669"/>
    <property type="project" value="TreeGrafter"/>
</dbReference>
<keyword evidence="5" id="KW-0235">DNA replication</keyword>